<feature type="compositionally biased region" description="Polar residues" evidence="1">
    <location>
        <begin position="438"/>
        <end position="454"/>
    </location>
</feature>
<protein>
    <submittedName>
        <fullName evidence="3">Uncharacterized protein</fullName>
    </submittedName>
</protein>
<gene>
    <name evidence="3" type="ORF">HC356_02135</name>
</gene>
<evidence type="ECO:0000313" key="4">
    <source>
        <dbReference type="Proteomes" id="UP000515596"/>
    </source>
</evidence>
<name>A0A7G5CCG0_WOLPI</name>
<accession>A0A7G5CCG0</accession>
<feature type="compositionally biased region" description="Polar residues" evidence="1">
    <location>
        <begin position="491"/>
        <end position="501"/>
    </location>
</feature>
<feature type="region of interest" description="Disordered" evidence="1">
    <location>
        <begin position="362"/>
        <end position="396"/>
    </location>
</feature>
<keyword evidence="2" id="KW-0472">Membrane</keyword>
<organism evidence="3 4">
    <name type="scientific">Wolbachia pipientis</name>
    <dbReference type="NCBI Taxonomy" id="955"/>
    <lineage>
        <taxon>Bacteria</taxon>
        <taxon>Pseudomonadati</taxon>
        <taxon>Pseudomonadota</taxon>
        <taxon>Alphaproteobacteria</taxon>
        <taxon>Rickettsiales</taxon>
        <taxon>Anaplasmataceae</taxon>
        <taxon>Wolbachieae</taxon>
        <taxon>Wolbachia</taxon>
    </lineage>
</organism>
<dbReference type="Proteomes" id="UP000515596">
    <property type="component" value="Chromosome"/>
</dbReference>
<keyword evidence="2" id="KW-0812">Transmembrane</keyword>
<sequence length="542" mass="59180">MLSNNETNSNIVEIQQLQQNNTTLSSEDLLKHMQSLEKRIKSLEITNRVILGLFIGTLAAVGAGFAIAAAPIIVGSIIGGILATAALAALSVTAYKYRAEMGRGFKSAVEKTVDGAKHIGGKIKDGAVYAKDSVKEGYEHSVDSLKRGTHLVNKRAKEKVSNVLTVTADKLYRAAGNENYSDRIDNELIPDSRQKKKVQGIKEDFRAIFANGEDNSTLIKSILSGISSKIAGETYLDFRDYLPNQEVDRWKEQKRFVDNLDASSLHDLITKRMLDKSKYFRDSIFSEHYDEIKEVIVKCKEDHILKGSLKMRNNMFEEGSARPSRSFSLPSFSLLGRNNSEQSNSLLRSSSLDSVRTESTVSSEAELLNPAKHKEVKAPSSFREKMPSWLGGKKAPEETTNVKYQVLSEPGTLSRQVGESTFYVAPPKPPRSNSPNSIGTVSTDAVSSSGSQEFATVRRSSSSSSLTPKLTPVASPKVPRSPSIDSGMGSGPSTPRGQSLSIEELNRGLDEAMKELDLAVSQLPSTKVDEVKPESTQVKTVG</sequence>
<feature type="transmembrane region" description="Helical" evidence="2">
    <location>
        <begin position="49"/>
        <end position="70"/>
    </location>
</feature>
<dbReference type="Gene3D" id="1.10.287.700">
    <property type="entry name" value="Helix hairpin bin"/>
    <property type="match status" value="1"/>
</dbReference>
<proteinExistence type="predicted"/>
<dbReference type="EMBL" id="CP050530">
    <property type="protein sequence ID" value="QMV46894.1"/>
    <property type="molecule type" value="Genomic_DNA"/>
</dbReference>
<feature type="transmembrane region" description="Helical" evidence="2">
    <location>
        <begin position="76"/>
        <end position="97"/>
    </location>
</feature>
<dbReference type="RefSeq" id="WP_182183897.1">
    <property type="nucleotide sequence ID" value="NZ_CP050530.1"/>
</dbReference>
<feature type="region of interest" description="Disordered" evidence="1">
    <location>
        <begin position="422"/>
        <end position="501"/>
    </location>
</feature>
<dbReference type="AlphaFoldDB" id="A0A7G5CCG0"/>
<evidence type="ECO:0000313" key="3">
    <source>
        <dbReference type="EMBL" id="QMV46894.1"/>
    </source>
</evidence>
<reference evidence="3 4" key="1">
    <citation type="journal article" date="2020" name="Mol. Biol. Evol.">
        <title>Life and death of selfish genes: comparative genomics reveals the dynamic evolution of cytoplasmic incompatibility.</title>
        <authorList>
            <person name="Martinez J."/>
            <person name="Klasson L."/>
            <person name="Welch J."/>
            <person name="Jiggins F.M."/>
        </authorList>
    </citation>
    <scope>NUCLEOTIDE SEQUENCE [LARGE SCALE GENOMIC DNA]</scope>
    <source>
        <strain evidence="3">WNik</strain>
    </source>
</reference>
<keyword evidence="2" id="KW-1133">Transmembrane helix</keyword>
<evidence type="ECO:0000256" key="1">
    <source>
        <dbReference type="SAM" id="MobiDB-lite"/>
    </source>
</evidence>
<evidence type="ECO:0000256" key="2">
    <source>
        <dbReference type="SAM" id="Phobius"/>
    </source>
</evidence>
<feature type="compositionally biased region" description="Basic and acidic residues" evidence="1">
    <location>
        <begin position="372"/>
        <end position="386"/>
    </location>
</feature>